<keyword evidence="10" id="KW-1185">Reference proteome</keyword>
<dbReference type="InterPro" id="IPR045380">
    <property type="entry name" value="LD_TPept_scaffold_dom"/>
</dbReference>
<dbReference type="Pfam" id="PF03734">
    <property type="entry name" value="YkuD"/>
    <property type="match status" value="1"/>
</dbReference>
<comment type="similarity">
    <text evidence="2">Belongs to the YkuD family.</text>
</comment>
<dbReference type="InterPro" id="IPR052905">
    <property type="entry name" value="LD-transpeptidase_YkuD-like"/>
</dbReference>
<keyword evidence="4 7" id="KW-0133">Cell shape</keyword>
<dbReference type="Gene3D" id="2.40.440.10">
    <property type="entry name" value="L,D-transpeptidase catalytic domain-like"/>
    <property type="match status" value="1"/>
</dbReference>
<dbReference type="Pfam" id="PF20142">
    <property type="entry name" value="Scaffold"/>
    <property type="match status" value="1"/>
</dbReference>
<evidence type="ECO:0000256" key="6">
    <source>
        <dbReference type="ARBA" id="ARBA00023316"/>
    </source>
</evidence>
<dbReference type="SUPFAM" id="SSF47090">
    <property type="entry name" value="PGBD-like"/>
    <property type="match status" value="1"/>
</dbReference>
<dbReference type="SUPFAM" id="SSF141523">
    <property type="entry name" value="L,D-transpeptidase catalytic domain-like"/>
    <property type="match status" value="1"/>
</dbReference>
<organism evidence="9 10">
    <name type="scientific">Stagnihabitans tardus</name>
    <dbReference type="NCBI Taxonomy" id="2699202"/>
    <lineage>
        <taxon>Bacteria</taxon>
        <taxon>Pseudomonadati</taxon>
        <taxon>Pseudomonadota</taxon>
        <taxon>Alphaproteobacteria</taxon>
        <taxon>Rhodobacterales</taxon>
        <taxon>Paracoccaceae</taxon>
        <taxon>Stagnihabitans</taxon>
    </lineage>
</organism>
<dbReference type="GO" id="GO:0016740">
    <property type="term" value="F:transferase activity"/>
    <property type="evidence" value="ECO:0007669"/>
    <property type="project" value="UniProtKB-KW"/>
</dbReference>
<dbReference type="PANTHER" id="PTHR41533:SF2">
    <property type="entry name" value="BLR7131 PROTEIN"/>
    <property type="match status" value="1"/>
</dbReference>
<dbReference type="CDD" id="cd16913">
    <property type="entry name" value="YkuD_like"/>
    <property type="match status" value="1"/>
</dbReference>
<feature type="active site" description="Proton donor/acceptor" evidence="7">
    <location>
        <position position="405"/>
    </location>
</feature>
<dbReference type="AlphaFoldDB" id="A0AAE4YB23"/>
<evidence type="ECO:0000256" key="5">
    <source>
        <dbReference type="ARBA" id="ARBA00022984"/>
    </source>
</evidence>
<proteinExistence type="inferred from homology"/>
<name>A0AAE4YB23_9RHOB</name>
<keyword evidence="3" id="KW-0808">Transferase</keyword>
<dbReference type="Proteomes" id="UP001193501">
    <property type="component" value="Unassembled WGS sequence"/>
</dbReference>
<evidence type="ECO:0000313" key="9">
    <source>
        <dbReference type="EMBL" id="NBZ87953.1"/>
    </source>
</evidence>
<evidence type="ECO:0000259" key="8">
    <source>
        <dbReference type="PROSITE" id="PS52029"/>
    </source>
</evidence>
<dbReference type="GO" id="GO:0071555">
    <property type="term" value="P:cell wall organization"/>
    <property type="evidence" value="ECO:0007669"/>
    <property type="project" value="UniProtKB-UniRule"/>
</dbReference>
<dbReference type="InterPro" id="IPR036366">
    <property type="entry name" value="PGBDSf"/>
</dbReference>
<evidence type="ECO:0000256" key="7">
    <source>
        <dbReference type="PROSITE-ProRule" id="PRU01373"/>
    </source>
</evidence>
<sequence length="513" mass="55926">MAGGPLMAASLPSAYTQALIEDLGEAAEAQDFYRARAHASLWTGPQDAERRALALAAFDTAADHGLPVSRYDAAALRRAMAEAQTEGDLGRIEARMTKALLSFVRDLSSGALTPEKIDDGIKRTITRPDPALVLSQVETGLSDLLANLAPQAPEYARLMSEKFRLEAIIARGGFDSSAPISETEHGTSGARAVALRERLIALGYLQASFTESYDAEIQTAVSRFQLAHGITPDGVVGNSTAEALNTPAEARLKSVIVAMERLRWMGNAPLGARHIRVNQPEYKARVIDDGAVTFETRVIIGKVGHETASPEFSELMEFMVINPTWSVPRSIVVKEYLPQLQKNPGAQRQLQLIDSAGRVVDRSTVDFAAYTPGSFPYALRQPPSDGNALGKVKFMFPNQWNIYLHDTPTKPLFAKEVRAFSHGCIRVGSPFDLAYVLLARQTDDPKGLFKQHLDTGRETTLNFDQPIPVHLVYFTAWPDETGQMNWFRDIYGRDAKLAAALAEAGTGFGGTPA</sequence>
<evidence type="ECO:0000256" key="4">
    <source>
        <dbReference type="ARBA" id="ARBA00022960"/>
    </source>
</evidence>
<keyword evidence="5 7" id="KW-0573">Peptidoglycan synthesis</keyword>
<comment type="caution">
    <text evidence="9">The sequence shown here is derived from an EMBL/GenBank/DDBJ whole genome shotgun (WGS) entry which is preliminary data.</text>
</comment>
<dbReference type="InterPro" id="IPR038063">
    <property type="entry name" value="Transpep_catalytic_dom"/>
</dbReference>
<keyword evidence="6 7" id="KW-0961">Cell wall biogenesis/degradation</keyword>
<dbReference type="InterPro" id="IPR002477">
    <property type="entry name" value="Peptidoglycan-bd-like"/>
</dbReference>
<dbReference type="Pfam" id="PF01471">
    <property type="entry name" value="PG_binding_1"/>
    <property type="match status" value="1"/>
</dbReference>
<protein>
    <submittedName>
        <fullName evidence="9">L,D-transpeptidase family protein</fullName>
    </submittedName>
</protein>
<gene>
    <name evidence="9" type="ORF">GV832_10220</name>
</gene>
<evidence type="ECO:0000256" key="3">
    <source>
        <dbReference type="ARBA" id="ARBA00022679"/>
    </source>
</evidence>
<dbReference type="InterPro" id="IPR005490">
    <property type="entry name" value="LD_TPept_cat_dom"/>
</dbReference>
<evidence type="ECO:0000256" key="1">
    <source>
        <dbReference type="ARBA" id="ARBA00004752"/>
    </source>
</evidence>
<accession>A0AAE4YB23</accession>
<feature type="domain" description="L,D-TPase catalytic" evidence="8">
    <location>
        <begin position="273"/>
        <end position="449"/>
    </location>
</feature>
<dbReference type="InterPro" id="IPR036365">
    <property type="entry name" value="PGBD-like_sf"/>
</dbReference>
<feature type="active site" description="Nucleophile" evidence="7">
    <location>
        <position position="424"/>
    </location>
</feature>
<dbReference type="EMBL" id="JAABNR010000008">
    <property type="protein sequence ID" value="NBZ87953.1"/>
    <property type="molecule type" value="Genomic_DNA"/>
</dbReference>
<reference evidence="9" key="1">
    <citation type="submission" date="2020-01" db="EMBL/GenBank/DDBJ databases">
        <authorList>
            <person name="Chen W.-M."/>
        </authorList>
    </citation>
    <scope>NUCLEOTIDE SEQUENCE</scope>
    <source>
        <strain evidence="9">CYK-10</strain>
    </source>
</reference>
<dbReference type="GO" id="GO:0009252">
    <property type="term" value="P:peptidoglycan biosynthetic process"/>
    <property type="evidence" value="ECO:0007669"/>
    <property type="project" value="UniProtKB-KW"/>
</dbReference>
<dbReference type="PANTHER" id="PTHR41533">
    <property type="entry name" value="L,D-TRANSPEPTIDASE HI_1667-RELATED"/>
    <property type="match status" value="1"/>
</dbReference>
<dbReference type="GO" id="GO:0004180">
    <property type="term" value="F:carboxypeptidase activity"/>
    <property type="evidence" value="ECO:0007669"/>
    <property type="project" value="UniProtKB-ARBA"/>
</dbReference>
<dbReference type="PROSITE" id="PS52029">
    <property type="entry name" value="LD_TPASE"/>
    <property type="match status" value="1"/>
</dbReference>
<evidence type="ECO:0000256" key="2">
    <source>
        <dbReference type="ARBA" id="ARBA00005992"/>
    </source>
</evidence>
<comment type="pathway">
    <text evidence="1 7">Cell wall biogenesis; peptidoglycan biosynthesis.</text>
</comment>
<dbReference type="Gene3D" id="1.10.101.10">
    <property type="entry name" value="PGBD-like superfamily/PGBD"/>
    <property type="match status" value="1"/>
</dbReference>
<evidence type="ECO:0000313" key="10">
    <source>
        <dbReference type="Proteomes" id="UP001193501"/>
    </source>
</evidence>
<dbReference type="GO" id="GO:0008360">
    <property type="term" value="P:regulation of cell shape"/>
    <property type="evidence" value="ECO:0007669"/>
    <property type="project" value="UniProtKB-UniRule"/>
</dbReference>